<keyword evidence="4" id="KW-1133">Transmembrane helix</keyword>
<comment type="caution">
    <text evidence="1">Lacks conserved residue(s) required for the propagation of feature annotation.</text>
</comment>
<dbReference type="InterPro" id="IPR013320">
    <property type="entry name" value="ConA-like_dom_sf"/>
</dbReference>
<reference evidence="6" key="2">
    <citation type="submission" date="2021-08" db="EMBL/GenBank/DDBJ databases">
        <authorList>
            <person name="Eriksson T."/>
        </authorList>
    </citation>
    <scope>NUCLEOTIDE SEQUENCE</scope>
    <source>
        <strain evidence="6">Stoneville</strain>
        <tissue evidence="6">Whole head</tissue>
    </source>
</reference>
<dbReference type="Gene3D" id="1.10.287.70">
    <property type="match status" value="1"/>
</dbReference>
<feature type="domain" description="Laminin G" evidence="5">
    <location>
        <begin position="332"/>
        <end position="523"/>
    </location>
</feature>
<feature type="transmembrane region" description="Helical" evidence="4">
    <location>
        <begin position="1494"/>
        <end position="1519"/>
    </location>
</feature>
<evidence type="ECO:0000259" key="5">
    <source>
        <dbReference type="PROSITE" id="PS50025"/>
    </source>
</evidence>
<evidence type="ECO:0000256" key="3">
    <source>
        <dbReference type="SAM" id="MobiDB-lite"/>
    </source>
</evidence>
<feature type="domain" description="Laminin G" evidence="5">
    <location>
        <begin position="711"/>
        <end position="879"/>
    </location>
</feature>
<feature type="domain" description="Laminin G" evidence="5">
    <location>
        <begin position="1170"/>
        <end position="1387"/>
    </location>
</feature>
<keyword evidence="4" id="KW-0472">Membrane</keyword>
<dbReference type="Gene3D" id="2.60.120.200">
    <property type="match status" value="5"/>
</dbReference>
<dbReference type="Proteomes" id="UP000719412">
    <property type="component" value="Unassembled WGS sequence"/>
</dbReference>
<evidence type="ECO:0000313" key="7">
    <source>
        <dbReference type="Proteomes" id="UP000719412"/>
    </source>
</evidence>
<feature type="domain" description="Laminin G" evidence="5">
    <location>
        <begin position="535"/>
        <end position="704"/>
    </location>
</feature>
<keyword evidence="7" id="KW-1185">Reference proteome</keyword>
<reference evidence="6" key="1">
    <citation type="journal article" date="2020" name="J Insects Food Feed">
        <title>The yellow mealworm (Tenebrio molitor) genome: a resource for the emerging insects as food and feed industry.</title>
        <authorList>
            <person name="Eriksson T."/>
            <person name="Andere A."/>
            <person name="Kelstrup H."/>
            <person name="Emery V."/>
            <person name="Picard C."/>
        </authorList>
    </citation>
    <scope>NUCLEOTIDE SEQUENCE</scope>
    <source>
        <strain evidence="6">Stoneville</strain>
        <tissue evidence="6">Whole head</tissue>
    </source>
</reference>
<evidence type="ECO:0000256" key="1">
    <source>
        <dbReference type="PROSITE-ProRule" id="PRU00122"/>
    </source>
</evidence>
<organism evidence="6 7">
    <name type="scientific">Tenebrio molitor</name>
    <name type="common">Yellow mealworm beetle</name>
    <dbReference type="NCBI Taxonomy" id="7067"/>
    <lineage>
        <taxon>Eukaryota</taxon>
        <taxon>Metazoa</taxon>
        <taxon>Ecdysozoa</taxon>
        <taxon>Arthropoda</taxon>
        <taxon>Hexapoda</taxon>
        <taxon>Insecta</taxon>
        <taxon>Pterygota</taxon>
        <taxon>Neoptera</taxon>
        <taxon>Endopterygota</taxon>
        <taxon>Coleoptera</taxon>
        <taxon>Polyphaga</taxon>
        <taxon>Cucujiformia</taxon>
        <taxon>Tenebrionidae</taxon>
        <taxon>Tenebrio</taxon>
    </lineage>
</organism>
<dbReference type="PROSITE" id="PS50025">
    <property type="entry name" value="LAM_G_DOMAIN"/>
    <property type="match status" value="5"/>
</dbReference>
<dbReference type="PANTHER" id="PTHR15036">
    <property type="entry name" value="PIKACHURIN-LIKE PROTEIN"/>
    <property type="match status" value="1"/>
</dbReference>
<comment type="caution">
    <text evidence="6">The sequence shown here is derived from an EMBL/GenBank/DDBJ whole genome shotgun (WGS) entry which is preliminary data.</text>
</comment>
<feature type="disulfide bond" evidence="1">
    <location>
        <begin position="852"/>
        <end position="879"/>
    </location>
</feature>
<feature type="transmembrane region" description="Helical" evidence="4">
    <location>
        <begin position="1670"/>
        <end position="1694"/>
    </location>
</feature>
<sequence>MWKVRLKKKLEDIENQTLESGNNLVVSQSVNNNSTKYNVEANDKLNTLRNILNDLESRNNEFNSTLFDVTALDEVKKLRPKVENYAKNLTARAMQLDGLLTESRDLSDSAVKAANAYGEIVNAVKNASVAADKAKIDATAAVNLLNGVENKTSDAAQVSTDALHDAFEKNRATNDDLKPRFEVAIEKYEPIKQIHRTNKDTLENVDKMVEKIQGHSLDQAYGKAADNADSAMRHVTNIKDIASETFDKVKDETENATTLPKTVDDMNRDLLQTQKQLNTVNEILPSFIETIDQIPEQQIRMQRTIDNIKNSIKKLDQQINLARDLANQIKIGMKFYPNTTLELKNPSNLEDLTTSTKISGYFRTNNTYGLLWYLGNPPGTNLRKTKTDDYMALIVQNGYPVLKLDVGNGVEQVINEKYVSDNVWYQFIVERTGDNAKLTIREEKGDGEEVLHQKETTLEGPLTIFNLHKNKSKLFVGSFPVNYDMQKEIDANSFDGEIEDLVIGEKPVSLWNFNNGFENNHGAVERDKLVNLHPSTGYRFNGNGYAVLDVRSYPFRSKSDIKLSFKTFATEGLLFLTGKGNTFIAIELRNGKILYQYNLGWKTKNWHTIKTYNDGKWHTVEAIRDGPLGRFTVDNEDIKDTTQQIEGTTVDMIETVSFGGYPSVHPYIEVTQMKFDGCIDNVGIMGSPIDLRNSIKAYDVTPGCPVKFSQMVSFGTDKPGYVAQSGLSVNNDFKISLKFKTKEKDGLIFYGSNQLRTANISLALRDGRLVLISQKSELVTEQTFNDNEWHVVSVKQNDEGLRLDFDDIEPPVLNYAPPPLHFLHGTLYIGGVPRVITFSAGTVGSEIPFRGCIGDLTLKGNVINFANTTDKFNEILGKCILDKNYKAIDKIDNEPTLPPLEPLEPLTTKHYQETTRAPYAEATTIRGDGGRDYLNKSSEEELTTEAVPPQPLPPTTEGAVGYPVPTSPKPPREDSCALPQHPPQANPGVYRFGAQKDSRLELEKMRGRYRRQFDFALDFKSDAPDGIIFYISDNFTHSQYVAVFLQNGRVVYTFSDGRSTTVIKTNDTYNYGDNKWHLIEFSRDENTAKLVLDTSVMYDKQVSNVQKIDIKPPLYVGGLDPVHYNQIQGSLNIPSSFSGCIRNVYMNSKPLEVEPRNRIGVVPCFDSVESGVFFPVTGGFVRLREPRFKVGEIFDVKLEIKPRRDEGVLIAVNGKKDFFVLEMIKGVMSLTVENGKGPIRATYNPRKKFYFCDGQWHTIQAVKSKNVVTLSVDNVYSEPTLGDHSSTSTDTGSALFLGGHRFLNTSRAKGIETRLSYVGCVKNVFINNDPLEIYADMAEEDENQTLFGGYNIDVIKILDESFNIRSEIVLIDNFTTLVNGEVDLLICQPHFENLPLTVIESYPTIKTNLALVYKPSKLNLTKDIFILTFAGSLWVVFFAIMILLALCLRISTRRYSAMRPNYESWTWVEITLWAIAAACQQGLSHTPSGFASCLIFFCGYLMAYLLYTGFAAAITSILVENVGKNSDLVHVKLENLHLISLKSTQHYIQQYKERFLVTEYVDNLNVLFDNLNVDNRIGIGPEIFIQQHMVNNFDREQILSFQIMKLNIKYTKGFLVLRTNPWRPVINRHILALEESGILQNKFGRNVRPVPTLDLNSGYSSAGQEHVGSAVLLFLGGVVVSLLFLVAEFVLYFYKRGRNHTGHK</sequence>
<feature type="coiled-coil region" evidence="2">
    <location>
        <begin position="298"/>
        <end position="325"/>
    </location>
</feature>
<evidence type="ECO:0000256" key="4">
    <source>
        <dbReference type="SAM" id="Phobius"/>
    </source>
</evidence>
<dbReference type="PANTHER" id="PTHR15036:SF67">
    <property type="entry name" value="LAMININ SUBUNIT ALPHA-LIKE PROTEIN"/>
    <property type="match status" value="1"/>
</dbReference>
<name>A0A8J6HHD1_TENMO</name>
<keyword evidence="2" id="KW-0175">Coiled coil</keyword>
<evidence type="ECO:0000256" key="2">
    <source>
        <dbReference type="SAM" id="Coils"/>
    </source>
</evidence>
<dbReference type="Pfam" id="PF00054">
    <property type="entry name" value="Laminin_G_1"/>
    <property type="match status" value="1"/>
</dbReference>
<proteinExistence type="predicted"/>
<feature type="compositionally biased region" description="Basic and acidic residues" evidence="3">
    <location>
        <begin position="928"/>
        <end position="939"/>
    </location>
</feature>
<dbReference type="SUPFAM" id="SSF49899">
    <property type="entry name" value="Concanavalin A-like lectins/glucanases"/>
    <property type="match status" value="5"/>
</dbReference>
<dbReference type="InterPro" id="IPR050372">
    <property type="entry name" value="Neurexin-related_CASP"/>
</dbReference>
<dbReference type="GO" id="GO:0007155">
    <property type="term" value="P:cell adhesion"/>
    <property type="evidence" value="ECO:0007669"/>
    <property type="project" value="InterPro"/>
</dbReference>
<gene>
    <name evidence="6" type="ORF">GEV33_008051</name>
</gene>
<dbReference type="CDD" id="cd00110">
    <property type="entry name" value="LamG"/>
    <property type="match status" value="5"/>
</dbReference>
<evidence type="ECO:0000313" key="6">
    <source>
        <dbReference type="EMBL" id="KAH0814739.1"/>
    </source>
</evidence>
<keyword evidence="4" id="KW-0812">Transmembrane</keyword>
<accession>A0A8J6HHD1</accession>
<feature type="domain" description="Laminin G" evidence="5">
    <location>
        <begin position="989"/>
        <end position="1164"/>
    </location>
</feature>
<dbReference type="InterPro" id="IPR001791">
    <property type="entry name" value="Laminin_G"/>
</dbReference>
<dbReference type="GO" id="GO:0016020">
    <property type="term" value="C:membrane"/>
    <property type="evidence" value="ECO:0007669"/>
    <property type="project" value="UniProtKB-SubCell"/>
</dbReference>
<protein>
    <recommendedName>
        <fullName evidence="5">Laminin G domain-containing protein</fullName>
    </recommendedName>
</protein>
<dbReference type="EMBL" id="JABDTM020023983">
    <property type="protein sequence ID" value="KAH0814739.1"/>
    <property type="molecule type" value="Genomic_DNA"/>
</dbReference>
<dbReference type="Pfam" id="PF02210">
    <property type="entry name" value="Laminin_G_2"/>
    <property type="match status" value="4"/>
</dbReference>
<dbReference type="InterPro" id="IPR010307">
    <property type="entry name" value="Laminin_dom_II"/>
</dbReference>
<feature type="transmembrane region" description="Helical" evidence="4">
    <location>
        <begin position="1424"/>
        <end position="1448"/>
    </location>
</feature>
<keyword evidence="1" id="KW-1015">Disulfide bond</keyword>
<feature type="coiled-coil region" evidence="2">
    <location>
        <begin position="38"/>
        <end position="65"/>
    </location>
</feature>
<feature type="region of interest" description="Disordered" evidence="3">
    <location>
        <begin position="925"/>
        <end position="987"/>
    </location>
</feature>
<dbReference type="SMART" id="SM00282">
    <property type="entry name" value="LamG"/>
    <property type="match status" value="5"/>
</dbReference>
<dbReference type="Pfam" id="PF06009">
    <property type="entry name" value="Laminin_II"/>
    <property type="match status" value="1"/>
</dbReference>